<accession>A0AAT9F3V8</accession>
<evidence type="ECO:0000313" key="1">
    <source>
        <dbReference type="EMBL" id="BAO36140.1"/>
    </source>
</evidence>
<dbReference type="InterPro" id="IPR010858">
    <property type="entry name" value="DUF1481"/>
</dbReference>
<protein>
    <submittedName>
        <fullName evidence="1">Exported protein</fullName>
    </submittedName>
</protein>
<proteinExistence type="predicted"/>
<dbReference type="AlphaFoldDB" id="A0AAT9F3V8"/>
<dbReference type="KEGG" id="smar:SM39_4210"/>
<dbReference type="PROSITE" id="PS51257">
    <property type="entry name" value="PROKAR_LIPOPROTEIN"/>
    <property type="match status" value="1"/>
</dbReference>
<dbReference type="Pfam" id="PF07356">
    <property type="entry name" value="DUF1481"/>
    <property type="match status" value="1"/>
</dbReference>
<dbReference type="EMBL" id="AP013063">
    <property type="protein sequence ID" value="BAO36140.1"/>
    <property type="molecule type" value="Genomic_DNA"/>
</dbReference>
<reference evidence="1" key="1">
    <citation type="journal article" date="2014" name="Genome Biol. Evol.">
        <title>Genome evolution and plasticity of Serratia marcescens, an important multidrug-resistant nosocomial pathogen.</title>
        <authorList>
            <person name="Iguchi A."/>
            <person name="Nagaya Y."/>
            <person name="Pradel E."/>
            <person name="Ooka T."/>
            <person name="Ogura Y."/>
            <person name="Katsura K."/>
            <person name="Kurokawa K."/>
            <person name="Oshima K."/>
            <person name="Hattori M."/>
            <person name="Parkhill J."/>
            <person name="Sebaihia M."/>
            <person name="Coulthurst S.J."/>
            <person name="Gotoh N."/>
            <person name="Thomson N.R."/>
            <person name="Ewbank J.J."/>
            <person name="Hayashi T."/>
        </authorList>
    </citation>
    <scope>NUCLEOTIDE SEQUENCE</scope>
    <source>
        <strain evidence="1">SM39</strain>
    </source>
</reference>
<gene>
    <name evidence="1" type="ORF">SM39_4210</name>
</gene>
<name>A0AAT9F3V8_SERMA</name>
<organism evidence="1">
    <name type="scientific">Serratia marcescens SM39</name>
    <dbReference type="NCBI Taxonomy" id="1334564"/>
    <lineage>
        <taxon>Bacteria</taxon>
        <taxon>Pseudomonadati</taxon>
        <taxon>Pseudomonadota</taxon>
        <taxon>Gammaproteobacteria</taxon>
        <taxon>Enterobacterales</taxon>
        <taxon>Yersiniaceae</taxon>
        <taxon>Serratia</taxon>
    </lineage>
</organism>
<sequence length="231" mass="25948">MKRINRGAMAPLLFARRALMAVGIAVGLSACSFHSDIPSFTASGFVADQGVIRLWRKDDEQHRPQVLVSVYSPYRGPGTITTLYTYQGDVLRQIKRNDADGDRDSIQLRFADDGTVSFMQRQLATRREPLTSDEIALYQYQARRILEVSNALRAGKVKLLQGRWMQGEVQTCDGQRMKPGLDAASIVWIEKRARSSSRPVSVAWLEAPEGSELLLVANDDFCSWEPKEDQL</sequence>